<dbReference type="InterPro" id="IPR000399">
    <property type="entry name" value="TPP-bd_CS"/>
</dbReference>
<evidence type="ECO:0000313" key="8">
    <source>
        <dbReference type="EMBL" id="BAC22951.1"/>
    </source>
</evidence>
<dbReference type="InterPro" id="IPR045229">
    <property type="entry name" value="TPP_enz"/>
</dbReference>
<dbReference type="EMBL" id="AB057421">
    <property type="protein sequence ID" value="BAC22951.1"/>
    <property type="molecule type" value="Genomic_DNA"/>
</dbReference>
<keyword evidence="2" id="KW-0474">Menaquinone biosynthesis</keyword>
<accession>Q8GAX2</accession>
<dbReference type="Pfam" id="PF02776">
    <property type="entry name" value="TPP_enzyme_N"/>
    <property type="match status" value="1"/>
</dbReference>
<dbReference type="PROSITE" id="PS00187">
    <property type="entry name" value="TPP_ENZYMES"/>
    <property type="match status" value="1"/>
</dbReference>
<dbReference type="CDD" id="cd07035">
    <property type="entry name" value="TPP_PYR_POX_like"/>
    <property type="match status" value="1"/>
</dbReference>
<dbReference type="Pfam" id="PF02775">
    <property type="entry name" value="TPP_enzyme_C"/>
    <property type="match status" value="1"/>
</dbReference>
<dbReference type="NCBIfam" id="NF006378">
    <property type="entry name" value="PRK08617.1"/>
    <property type="match status" value="1"/>
</dbReference>
<evidence type="ECO:0000256" key="4">
    <source>
        <dbReference type="RuleBase" id="RU362132"/>
    </source>
</evidence>
<gene>
    <name evidence="8" type="primary">ORF11</name>
</gene>
<dbReference type="InterPro" id="IPR029061">
    <property type="entry name" value="THDP-binding"/>
</dbReference>
<protein>
    <submittedName>
        <fullName evidence="8">ORF11 protein</fullName>
    </submittedName>
</protein>
<dbReference type="GO" id="GO:0034077">
    <property type="term" value="P:butanediol metabolic process"/>
    <property type="evidence" value="ECO:0007669"/>
    <property type="project" value="InterPro"/>
</dbReference>
<dbReference type="FunFam" id="3.40.50.970:FF:000007">
    <property type="entry name" value="Acetolactate synthase"/>
    <property type="match status" value="1"/>
</dbReference>
<dbReference type="InterPro" id="IPR012782">
    <property type="entry name" value="Acetolactate_synth_catblc"/>
</dbReference>
<evidence type="ECO:0000256" key="3">
    <source>
        <dbReference type="ARBA" id="ARBA00023052"/>
    </source>
</evidence>
<dbReference type="RefSeq" id="WP_061838778.1">
    <property type="nucleotide sequence ID" value="NZ_AP027135.1"/>
</dbReference>
<dbReference type="SUPFAM" id="SSF52467">
    <property type="entry name" value="DHS-like NAD/FAD-binding domain"/>
    <property type="match status" value="1"/>
</dbReference>
<dbReference type="GO" id="GO:0003984">
    <property type="term" value="F:acetolactate synthase activity"/>
    <property type="evidence" value="ECO:0007669"/>
    <property type="project" value="InterPro"/>
</dbReference>
<dbReference type="GO" id="GO:0000287">
    <property type="term" value="F:magnesium ion binding"/>
    <property type="evidence" value="ECO:0007669"/>
    <property type="project" value="InterPro"/>
</dbReference>
<dbReference type="Gene3D" id="3.40.50.1220">
    <property type="entry name" value="TPP-binding domain"/>
    <property type="match status" value="1"/>
</dbReference>
<dbReference type="InterPro" id="IPR011766">
    <property type="entry name" value="TPP_enzyme_TPP-bd"/>
</dbReference>
<name>Q8GAX2_STAAU</name>
<dbReference type="InterPro" id="IPR012001">
    <property type="entry name" value="Thiamin_PyroP_enz_TPP-bd_dom"/>
</dbReference>
<dbReference type="PANTHER" id="PTHR18968">
    <property type="entry name" value="THIAMINE PYROPHOSPHATE ENZYMES"/>
    <property type="match status" value="1"/>
</dbReference>
<dbReference type="InterPro" id="IPR012000">
    <property type="entry name" value="Thiamin_PyroP_enz_cen_dom"/>
</dbReference>
<dbReference type="SUPFAM" id="SSF52518">
    <property type="entry name" value="Thiamin diphosphate-binding fold (THDP-binding)"/>
    <property type="match status" value="2"/>
</dbReference>
<organism evidence="8">
    <name type="scientific">Staphylococcus aureus</name>
    <dbReference type="NCBI Taxonomy" id="1280"/>
    <lineage>
        <taxon>Bacteria</taxon>
        <taxon>Bacillati</taxon>
        <taxon>Bacillota</taxon>
        <taxon>Bacilli</taxon>
        <taxon>Bacillales</taxon>
        <taxon>Staphylococcaceae</taxon>
        <taxon>Staphylococcus</taxon>
    </lineage>
</organism>
<dbReference type="AlphaFoldDB" id="Q8GAX2"/>
<dbReference type="GO" id="GO:0030976">
    <property type="term" value="F:thiamine pyrophosphate binding"/>
    <property type="evidence" value="ECO:0007669"/>
    <property type="project" value="InterPro"/>
</dbReference>
<dbReference type="GO" id="GO:0005948">
    <property type="term" value="C:acetolactate synthase complex"/>
    <property type="evidence" value="ECO:0007669"/>
    <property type="project" value="TreeGrafter"/>
</dbReference>
<dbReference type="InterPro" id="IPR029035">
    <property type="entry name" value="DHS-like_NAD/FAD-binding_dom"/>
</dbReference>
<dbReference type="GO" id="GO:0009099">
    <property type="term" value="P:L-valine biosynthetic process"/>
    <property type="evidence" value="ECO:0007669"/>
    <property type="project" value="TreeGrafter"/>
</dbReference>
<keyword evidence="3 4" id="KW-0786">Thiamine pyrophosphate</keyword>
<dbReference type="GO" id="GO:0009234">
    <property type="term" value="P:menaquinone biosynthetic process"/>
    <property type="evidence" value="ECO:0007669"/>
    <property type="project" value="UniProtKB-KW"/>
</dbReference>
<dbReference type="PANTHER" id="PTHR18968:SF129">
    <property type="entry name" value="ACETOLACTATE SYNTHASE"/>
    <property type="match status" value="1"/>
</dbReference>
<feature type="domain" description="Thiamine pyrophosphate enzyme TPP-binding" evidence="6">
    <location>
        <begin position="388"/>
        <end position="534"/>
    </location>
</feature>
<evidence type="ECO:0000256" key="2">
    <source>
        <dbReference type="ARBA" id="ARBA00022428"/>
    </source>
</evidence>
<evidence type="ECO:0000256" key="1">
    <source>
        <dbReference type="ARBA" id="ARBA00007812"/>
    </source>
</evidence>
<sequence>MTDKKYTAADMVIDTLKNNGVEYVFGIPGAKIDYLFNALIDDGPELIVTRHEQNAAMMAQGIGRLTGKPGVVLVTSGPGVSNLTTGLLTATSEGDPVLALGGQVKRNDLLRLTHQSIDNAALLKYSSKYSEEVQDPESLSEVMTNAIRIATSGKNGASFISIPQDVISSPVESKAISLCQKPSLGVPSEQDINDVIEAIKNASFPVLLAGMRSSSAEETNAIRKLVERTNLPVVETFQGAGVISRELENHFFGRVGLFRNQVGDELLRKSDLVVTIGYDPIEYEASNWNKELDTQIINIDEVQAEITNYMQPKKELIGNIAETIEMISDKVDEPFINQQHLDELEQLRAHIDQETGIKATHEEGILHPVEIIESMQKVLTDDTTVTVDVGSHYIWMARNFRSYNPRHLLFSNGMQTLGVALPWAISAALVRPNTQVVSVAGDGGFLFSSQDLETAVRKNLNIIQLIWNDGKYNMVEFQEEMKYKRSSGVDFGPVDFVKYAESFGAKGLRVTNQEELEAAIKEGYETDGPVLIDIPVNYKDNIKLSTNMLPDVFN</sequence>
<evidence type="ECO:0000259" key="7">
    <source>
        <dbReference type="Pfam" id="PF02776"/>
    </source>
</evidence>
<feature type="domain" description="Thiamine pyrophosphate enzyme N-terminal TPP-binding" evidence="7">
    <location>
        <begin position="7"/>
        <end position="121"/>
    </location>
</feature>
<evidence type="ECO:0000259" key="6">
    <source>
        <dbReference type="Pfam" id="PF02775"/>
    </source>
</evidence>
<reference evidence="8" key="1">
    <citation type="journal article" date="2002" name="Infect. Immun.">
        <title>Identification of the Staphylococcus aureus etd pathogenicity island which encodes a novel exfoliative toxin, ETD, and EDIN-B.</title>
        <authorList>
            <person name="Yamaguchi T."/>
            <person name="Nishifuji K."/>
            <person name="Sasaki M."/>
            <person name="Fudaba Y."/>
            <person name="Aepfelbacher M."/>
            <person name="Takata T."/>
            <person name="Ohara M."/>
            <person name="Komatsuzawa H."/>
            <person name="Amagai M."/>
            <person name="Sugai M."/>
        </authorList>
    </citation>
    <scope>NUCLEOTIDE SEQUENCE</scope>
</reference>
<dbReference type="GO" id="GO:0009097">
    <property type="term" value="P:isoleucine biosynthetic process"/>
    <property type="evidence" value="ECO:0007669"/>
    <property type="project" value="TreeGrafter"/>
</dbReference>
<dbReference type="NCBIfam" id="TIGR02418">
    <property type="entry name" value="acolac_catab"/>
    <property type="match status" value="1"/>
</dbReference>
<dbReference type="Gene3D" id="3.40.50.970">
    <property type="match status" value="2"/>
</dbReference>
<feature type="domain" description="Thiamine pyrophosphate enzyme central" evidence="5">
    <location>
        <begin position="192"/>
        <end position="326"/>
    </location>
</feature>
<comment type="similarity">
    <text evidence="1 4">Belongs to the TPP enzyme family.</text>
</comment>
<evidence type="ECO:0000259" key="5">
    <source>
        <dbReference type="Pfam" id="PF00205"/>
    </source>
</evidence>
<dbReference type="Pfam" id="PF00205">
    <property type="entry name" value="TPP_enzyme_M"/>
    <property type="match status" value="1"/>
</dbReference>
<dbReference type="GO" id="GO:0050660">
    <property type="term" value="F:flavin adenine dinucleotide binding"/>
    <property type="evidence" value="ECO:0007669"/>
    <property type="project" value="TreeGrafter"/>
</dbReference>
<proteinExistence type="inferred from homology"/>